<dbReference type="GO" id="GO:0003677">
    <property type="term" value="F:DNA binding"/>
    <property type="evidence" value="ECO:0007669"/>
    <property type="project" value="UniProtKB-KW"/>
</dbReference>
<dbReference type="PANTHER" id="PTHR43214">
    <property type="entry name" value="TWO-COMPONENT RESPONSE REGULATOR"/>
    <property type="match status" value="1"/>
</dbReference>
<evidence type="ECO:0000256" key="2">
    <source>
        <dbReference type="ARBA" id="ARBA00023125"/>
    </source>
</evidence>
<dbReference type="CDD" id="cd06170">
    <property type="entry name" value="LuxR_C_like"/>
    <property type="match status" value="1"/>
</dbReference>
<protein>
    <submittedName>
        <fullName evidence="6">Response regulator of two-component system</fullName>
    </submittedName>
</protein>
<dbReference type="eggNOG" id="COG2197">
    <property type="taxonomic scope" value="Bacteria"/>
</dbReference>
<dbReference type="RefSeq" id="WP_081888349.1">
    <property type="nucleotide sequence ID" value="NZ_JAXJQO010000038.1"/>
</dbReference>
<dbReference type="Proteomes" id="UP000029060">
    <property type="component" value="Unassembled WGS sequence"/>
</dbReference>
<dbReference type="SMART" id="SM00448">
    <property type="entry name" value="REC"/>
    <property type="match status" value="1"/>
</dbReference>
<gene>
    <name evidence="6" type="ORF">BMERY_1075</name>
</gene>
<dbReference type="InterPro" id="IPR000792">
    <property type="entry name" value="Tscrpt_reg_LuxR_C"/>
</dbReference>
<evidence type="ECO:0000256" key="1">
    <source>
        <dbReference type="ARBA" id="ARBA00022553"/>
    </source>
</evidence>
<dbReference type="CDD" id="cd17535">
    <property type="entry name" value="REC_NarL-like"/>
    <property type="match status" value="1"/>
</dbReference>
<dbReference type="SUPFAM" id="SSF52172">
    <property type="entry name" value="CheY-like"/>
    <property type="match status" value="1"/>
</dbReference>
<dbReference type="PROSITE" id="PS50043">
    <property type="entry name" value="HTH_LUXR_2"/>
    <property type="match status" value="1"/>
</dbReference>
<dbReference type="STRING" id="78345.BMERY_1075"/>
<evidence type="ECO:0000313" key="6">
    <source>
        <dbReference type="EMBL" id="KFI71566.1"/>
    </source>
</evidence>
<feature type="domain" description="Response regulatory" evidence="5">
    <location>
        <begin position="55"/>
        <end position="174"/>
    </location>
</feature>
<dbReference type="InterPro" id="IPR011006">
    <property type="entry name" value="CheY-like_superfamily"/>
</dbReference>
<dbReference type="PRINTS" id="PR00038">
    <property type="entry name" value="HTHLUXR"/>
</dbReference>
<dbReference type="Pfam" id="PF00072">
    <property type="entry name" value="Response_reg"/>
    <property type="match status" value="1"/>
</dbReference>
<feature type="domain" description="HTH luxR-type" evidence="4">
    <location>
        <begin position="200"/>
        <end position="265"/>
    </location>
</feature>
<name>A0A087BKL6_9BIFI</name>
<evidence type="ECO:0000259" key="5">
    <source>
        <dbReference type="PROSITE" id="PS50110"/>
    </source>
</evidence>
<dbReference type="Pfam" id="PF00196">
    <property type="entry name" value="GerE"/>
    <property type="match status" value="1"/>
</dbReference>
<proteinExistence type="predicted"/>
<dbReference type="InterPro" id="IPR016032">
    <property type="entry name" value="Sig_transdc_resp-reg_C-effctor"/>
</dbReference>
<keyword evidence="7" id="KW-1185">Reference proteome</keyword>
<evidence type="ECO:0000259" key="4">
    <source>
        <dbReference type="PROSITE" id="PS50043"/>
    </source>
</evidence>
<reference evidence="6 7" key="1">
    <citation type="submission" date="2014-03" db="EMBL/GenBank/DDBJ databases">
        <title>Genomics of Bifidobacteria.</title>
        <authorList>
            <person name="Ventura M."/>
            <person name="Milani C."/>
            <person name="Lugli G.A."/>
        </authorList>
    </citation>
    <scope>NUCLEOTIDE SEQUENCE [LARGE SCALE GENOMIC DNA]</scope>
    <source>
        <strain evidence="6 7">LMG 11341</strain>
    </source>
</reference>
<sequence>MNVDSVVFSPGNDRINRRLAGSVRIGTQLLVDSCSAFGSAAILWNMNDRQDFRIRVALVDNDAFTLDMLKMAIPRRNPRFDVCWSARKGTDAIDWALEPVTMPDILLTDMSLEDISGVSVCREIRRRTEQVPLLAITAFSIDRYANRAAEAGAQGIIPKVNLNELVDSIDVIVKHGTLGMCGNIDFVDAKTAHQRLAESDMCPIQRLSPTEQQILTLLAQGMEPRDIADMLSIGIGTVKTHIIRLRKKLNARSTKEAMAMWWNNERWNSRGSHGAEAMVQCANPIYPHSRCALCFDFFEYRTCASA</sequence>
<dbReference type="InterPro" id="IPR039420">
    <property type="entry name" value="WalR-like"/>
</dbReference>
<organism evidence="6 7">
    <name type="scientific">Bifidobacterium merycicum</name>
    <dbReference type="NCBI Taxonomy" id="78345"/>
    <lineage>
        <taxon>Bacteria</taxon>
        <taxon>Bacillati</taxon>
        <taxon>Actinomycetota</taxon>
        <taxon>Actinomycetes</taxon>
        <taxon>Bifidobacteriales</taxon>
        <taxon>Bifidobacteriaceae</taxon>
        <taxon>Bifidobacterium</taxon>
    </lineage>
</organism>
<dbReference type="InterPro" id="IPR058245">
    <property type="entry name" value="NreC/VraR/RcsB-like_REC"/>
</dbReference>
<dbReference type="Gene3D" id="3.40.50.2300">
    <property type="match status" value="1"/>
</dbReference>
<dbReference type="Gene3D" id="1.10.10.10">
    <property type="entry name" value="Winged helix-like DNA-binding domain superfamily/Winged helix DNA-binding domain"/>
    <property type="match status" value="1"/>
</dbReference>
<dbReference type="SUPFAM" id="SSF46894">
    <property type="entry name" value="C-terminal effector domain of the bipartite response regulators"/>
    <property type="match status" value="1"/>
</dbReference>
<dbReference type="GO" id="GO:0000160">
    <property type="term" value="P:phosphorelay signal transduction system"/>
    <property type="evidence" value="ECO:0007669"/>
    <property type="project" value="InterPro"/>
</dbReference>
<dbReference type="SMART" id="SM00421">
    <property type="entry name" value="HTH_LUXR"/>
    <property type="match status" value="1"/>
</dbReference>
<dbReference type="InterPro" id="IPR001789">
    <property type="entry name" value="Sig_transdc_resp-reg_receiver"/>
</dbReference>
<keyword evidence="2" id="KW-0238">DNA-binding</keyword>
<feature type="modified residue" description="4-aspartylphosphate" evidence="3">
    <location>
        <position position="109"/>
    </location>
</feature>
<evidence type="ECO:0000313" key="7">
    <source>
        <dbReference type="Proteomes" id="UP000029060"/>
    </source>
</evidence>
<dbReference type="PROSITE" id="PS50110">
    <property type="entry name" value="RESPONSE_REGULATORY"/>
    <property type="match status" value="1"/>
</dbReference>
<dbReference type="GO" id="GO:0006355">
    <property type="term" value="P:regulation of DNA-templated transcription"/>
    <property type="evidence" value="ECO:0007669"/>
    <property type="project" value="InterPro"/>
</dbReference>
<comment type="caution">
    <text evidence="6">The sequence shown here is derived from an EMBL/GenBank/DDBJ whole genome shotgun (WGS) entry which is preliminary data.</text>
</comment>
<dbReference type="InterPro" id="IPR036388">
    <property type="entry name" value="WH-like_DNA-bd_sf"/>
</dbReference>
<dbReference type="PANTHER" id="PTHR43214:SF43">
    <property type="entry name" value="TWO-COMPONENT RESPONSE REGULATOR"/>
    <property type="match status" value="1"/>
</dbReference>
<keyword evidence="1 3" id="KW-0597">Phosphoprotein</keyword>
<dbReference type="EMBL" id="JGZC01000001">
    <property type="protein sequence ID" value="KFI71566.1"/>
    <property type="molecule type" value="Genomic_DNA"/>
</dbReference>
<evidence type="ECO:0000256" key="3">
    <source>
        <dbReference type="PROSITE-ProRule" id="PRU00169"/>
    </source>
</evidence>
<dbReference type="AlphaFoldDB" id="A0A087BKL6"/>
<accession>A0A087BKL6</accession>